<dbReference type="STRING" id="405436.SAMN05444365_10122"/>
<evidence type="ECO:0000256" key="1">
    <source>
        <dbReference type="ARBA" id="ARBA00022448"/>
    </source>
</evidence>
<keyword evidence="2 5" id="KW-0349">Heme</keyword>
<dbReference type="InterPro" id="IPR012292">
    <property type="entry name" value="Globin/Proto"/>
</dbReference>
<dbReference type="Pfam" id="PF01152">
    <property type="entry name" value="Bac_globin"/>
    <property type="match status" value="1"/>
</dbReference>
<evidence type="ECO:0000256" key="3">
    <source>
        <dbReference type="ARBA" id="ARBA00022723"/>
    </source>
</evidence>
<organism evidence="6 7">
    <name type="scientific">Micromonospora pattaloongensis</name>
    <dbReference type="NCBI Taxonomy" id="405436"/>
    <lineage>
        <taxon>Bacteria</taxon>
        <taxon>Bacillati</taxon>
        <taxon>Actinomycetota</taxon>
        <taxon>Actinomycetes</taxon>
        <taxon>Micromonosporales</taxon>
        <taxon>Micromonosporaceae</taxon>
        <taxon>Micromonospora</taxon>
    </lineage>
</organism>
<dbReference type="GO" id="GO:0046872">
    <property type="term" value="F:metal ion binding"/>
    <property type="evidence" value="ECO:0007669"/>
    <property type="project" value="UniProtKB-KW"/>
</dbReference>
<dbReference type="EMBL" id="FNPH01000001">
    <property type="protein sequence ID" value="SDX90689.1"/>
    <property type="molecule type" value="Genomic_DNA"/>
</dbReference>
<dbReference type="Gene3D" id="1.10.490.10">
    <property type="entry name" value="Globins"/>
    <property type="match status" value="1"/>
</dbReference>
<gene>
    <name evidence="6" type="ORF">SAMN05444365_10122</name>
</gene>
<dbReference type="Proteomes" id="UP000242415">
    <property type="component" value="Unassembled WGS sequence"/>
</dbReference>
<evidence type="ECO:0000313" key="6">
    <source>
        <dbReference type="EMBL" id="SDX90689.1"/>
    </source>
</evidence>
<proteinExistence type="predicted"/>
<feature type="binding site" description="distal binding residue" evidence="5">
    <location>
        <position position="47"/>
    </location>
    <ligand>
        <name>heme</name>
        <dbReference type="ChEBI" id="CHEBI:30413"/>
    </ligand>
    <ligandPart>
        <name>Fe</name>
        <dbReference type="ChEBI" id="CHEBI:18248"/>
    </ligandPart>
</feature>
<dbReference type="InterPro" id="IPR009050">
    <property type="entry name" value="Globin-like_sf"/>
</dbReference>
<keyword evidence="3 5" id="KW-0479">Metal-binding</keyword>
<sequence>MTVSYFERLGGAAVVKQAISRFYDLVLADEELRPYFAKADLGQLKAHQTALLARVLRGPGQHVPPDLASAHRDLGITDEQYARVAHYLLTALRAHGATQEIVEGVELTLTAARHTIVRHDPLPLGGREEGWS</sequence>
<keyword evidence="7" id="KW-1185">Reference proteome</keyword>
<dbReference type="AlphaFoldDB" id="A0A1H3FKP2"/>
<dbReference type="GO" id="GO:0019825">
    <property type="term" value="F:oxygen binding"/>
    <property type="evidence" value="ECO:0007669"/>
    <property type="project" value="InterPro"/>
</dbReference>
<reference evidence="7" key="1">
    <citation type="submission" date="2016-10" db="EMBL/GenBank/DDBJ databases">
        <authorList>
            <person name="Varghese N."/>
            <person name="Submissions S."/>
        </authorList>
    </citation>
    <scope>NUCLEOTIDE SEQUENCE [LARGE SCALE GENOMIC DNA]</scope>
    <source>
        <strain evidence="7">DSM 45245</strain>
    </source>
</reference>
<dbReference type="CDD" id="cd00454">
    <property type="entry name" value="TrHb1_N"/>
    <property type="match status" value="1"/>
</dbReference>
<evidence type="ECO:0000256" key="2">
    <source>
        <dbReference type="ARBA" id="ARBA00022617"/>
    </source>
</evidence>
<keyword evidence="4 5" id="KW-0408">Iron</keyword>
<dbReference type="InterPro" id="IPR001486">
    <property type="entry name" value="Hemoglobin_trunc"/>
</dbReference>
<evidence type="ECO:0000256" key="4">
    <source>
        <dbReference type="ARBA" id="ARBA00023004"/>
    </source>
</evidence>
<protein>
    <submittedName>
        <fullName evidence="6">Hemoglobin</fullName>
    </submittedName>
</protein>
<evidence type="ECO:0000256" key="5">
    <source>
        <dbReference type="PIRSR" id="PIRSR601486-1"/>
    </source>
</evidence>
<dbReference type="GO" id="GO:0020037">
    <property type="term" value="F:heme binding"/>
    <property type="evidence" value="ECO:0007669"/>
    <property type="project" value="InterPro"/>
</dbReference>
<evidence type="ECO:0000313" key="7">
    <source>
        <dbReference type="Proteomes" id="UP000242415"/>
    </source>
</evidence>
<keyword evidence="1" id="KW-0813">Transport</keyword>
<dbReference type="SUPFAM" id="SSF46458">
    <property type="entry name" value="Globin-like"/>
    <property type="match status" value="1"/>
</dbReference>
<dbReference type="RefSeq" id="WP_175543448.1">
    <property type="nucleotide sequence ID" value="NZ_FNPH01000001.1"/>
</dbReference>
<accession>A0A1H3FKP2</accession>
<name>A0A1H3FKP2_9ACTN</name>